<dbReference type="EMBL" id="HE804045">
    <property type="protein sequence ID" value="CCH29594.1"/>
    <property type="molecule type" value="Genomic_DNA"/>
</dbReference>
<feature type="transmembrane region" description="Helical" evidence="1">
    <location>
        <begin position="293"/>
        <end position="313"/>
    </location>
</feature>
<dbReference type="OrthoDB" id="4336304at2"/>
<feature type="signal peptide" evidence="2">
    <location>
        <begin position="1"/>
        <end position="24"/>
    </location>
</feature>
<sequence>MSRTLRPLLVLVTAAFAWVSLLWAAPGAALAQDPVTWGVRPAASADHGDNRPNYSYAAEPGSTVRDALTIANHGDRPITLLVYAADGFTTAGGQLDLRPRGEQSTGLGAWVSAAQSQVEVPAKSAVDVPFTIAVPADAGPGDHSGGIVTSLAVPEQSGGVNVDRRLGTRIHLRVAGEAAPALAISDLAVDYRGTVNPLGLGSATVGFRVTNTGNLRMSAEQAVSVEGLFGLGGQERALTVPELLPGAHLDFTVELADVPPLVRLDAEVRLTPKVEGVDAGGQSGDVTAAAGAWAVPWSALVLLVVVVGLVVLLRLRARRRRVATDRRIAEAVREALDNDRTPADH</sequence>
<dbReference type="RefSeq" id="WP_015099706.1">
    <property type="nucleotide sequence ID" value="NC_019673.1"/>
</dbReference>
<evidence type="ECO:0000313" key="4">
    <source>
        <dbReference type="Proteomes" id="UP000006281"/>
    </source>
</evidence>
<protein>
    <recommendedName>
        <fullName evidence="5">Secreted protein</fullName>
    </recommendedName>
</protein>
<feature type="chain" id="PRO_5038368248" description="Secreted protein" evidence="2">
    <location>
        <begin position="25"/>
        <end position="345"/>
    </location>
</feature>
<accession>K0JY34</accession>
<dbReference type="Proteomes" id="UP000006281">
    <property type="component" value="Chromosome"/>
</dbReference>
<keyword evidence="1" id="KW-0812">Transmembrane</keyword>
<organism evidence="3 4">
    <name type="scientific">Saccharothrix espanaensis (strain ATCC 51144 / DSM 44229 / JCM 9112 / NBRC 15066 / NRRL 15764)</name>
    <dbReference type="NCBI Taxonomy" id="1179773"/>
    <lineage>
        <taxon>Bacteria</taxon>
        <taxon>Bacillati</taxon>
        <taxon>Actinomycetota</taxon>
        <taxon>Actinomycetes</taxon>
        <taxon>Pseudonocardiales</taxon>
        <taxon>Pseudonocardiaceae</taxon>
        <taxon>Saccharothrix</taxon>
    </lineage>
</organism>
<gene>
    <name evidence="3" type="ordered locus">BN6_22740</name>
</gene>
<dbReference type="STRING" id="1179773.BN6_22740"/>
<keyword evidence="4" id="KW-1185">Reference proteome</keyword>
<reference evidence="3 4" key="1">
    <citation type="journal article" date="2012" name="BMC Genomics">
        <title>Complete genome sequence of Saccharothrix espanaensis DSM 44229T and comparison to the other completely sequenced Pseudonocardiaceae.</title>
        <authorList>
            <person name="Strobel T."/>
            <person name="Al-Dilaimi A."/>
            <person name="Blom J."/>
            <person name="Gessner A."/>
            <person name="Kalinowski J."/>
            <person name="Luzhetska M."/>
            <person name="Puhler A."/>
            <person name="Szczepanowski R."/>
            <person name="Bechthold A."/>
            <person name="Ruckert C."/>
        </authorList>
    </citation>
    <scope>NUCLEOTIDE SEQUENCE [LARGE SCALE GENOMIC DNA]</scope>
    <source>
        <strain evidence="4">ATCC 51144 / DSM 44229 / JCM 9112 / NBRC 15066 / NRRL 15764</strain>
    </source>
</reference>
<dbReference type="KEGG" id="sesp:BN6_22740"/>
<keyword evidence="1" id="KW-0472">Membrane</keyword>
<evidence type="ECO:0000256" key="2">
    <source>
        <dbReference type="SAM" id="SignalP"/>
    </source>
</evidence>
<keyword evidence="1" id="KW-1133">Transmembrane helix</keyword>
<evidence type="ECO:0000256" key="1">
    <source>
        <dbReference type="SAM" id="Phobius"/>
    </source>
</evidence>
<dbReference type="eggNOG" id="COG1361">
    <property type="taxonomic scope" value="Bacteria"/>
</dbReference>
<dbReference type="BioCyc" id="SESP1179773:BN6_RS11065-MONOMER"/>
<dbReference type="HOGENOM" id="CLU_051827_1_0_11"/>
<evidence type="ECO:0000313" key="3">
    <source>
        <dbReference type="EMBL" id="CCH29594.1"/>
    </source>
</evidence>
<keyword evidence="2" id="KW-0732">Signal</keyword>
<evidence type="ECO:0008006" key="5">
    <source>
        <dbReference type="Google" id="ProtNLM"/>
    </source>
</evidence>
<name>K0JY34_SACES</name>
<dbReference type="AlphaFoldDB" id="K0JY34"/>
<proteinExistence type="predicted"/>
<dbReference type="PATRIC" id="fig|1179773.3.peg.2270"/>